<name>A0A9N9RAQ0_9NEOP</name>
<evidence type="ECO:0000313" key="2">
    <source>
        <dbReference type="EMBL" id="CAG9792594.1"/>
    </source>
</evidence>
<dbReference type="EMBL" id="OU893335">
    <property type="protein sequence ID" value="CAG9792594.1"/>
    <property type="molecule type" value="Genomic_DNA"/>
</dbReference>
<keyword evidence="3" id="KW-1185">Reference proteome</keyword>
<keyword evidence="1" id="KW-0472">Membrane</keyword>
<evidence type="ECO:0000256" key="1">
    <source>
        <dbReference type="SAM" id="Phobius"/>
    </source>
</evidence>
<evidence type="ECO:0000313" key="3">
    <source>
        <dbReference type="Proteomes" id="UP001153714"/>
    </source>
</evidence>
<keyword evidence="1" id="KW-0812">Transmembrane</keyword>
<reference evidence="2" key="2">
    <citation type="submission" date="2022-10" db="EMBL/GenBank/DDBJ databases">
        <authorList>
            <consortium name="ENA_rothamsted_submissions"/>
            <consortium name="culmorum"/>
            <person name="King R."/>
        </authorList>
    </citation>
    <scope>NUCLEOTIDE SEQUENCE</scope>
</reference>
<protein>
    <submittedName>
        <fullName evidence="2">Uncharacterized protein</fullName>
    </submittedName>
</protein>
<reference evidence="2" key="1">
    <citation type="submission" date="2021-12" db="EMBL/GenBank/DDBJ databases">
        <authorList>
            <person name="King R."/>
        </authorList>
    </citation>
    <scope>NUCLEOTIDE SEQUENCE</scope>
</reference>
<proteinExistence type="predicted"/>
<dbReference type="AlphaFoldDB" id="A0A9N9RAQ0"/>
<dbReference type="Proteomes" id="UP001153714">
    <property type="component" value="Chromosome 4"/>
</dbReference>
<organism evidence="2 3">
    <name type="scientific">Diatraea saccharalis</name>
    <name type="common">sugarcane borer</name>
    <dbReference type="NCBI Taxonomy" id="40085"/>
    <lineage>
        <taxon>Eukaryota</taxon>
        <taxon>Metazoa</taxon>
        <taxon>Ecdysozoa</taxon>
        <taxon>Arthropoda</taxon>
        <taxon>Hexapoda</taxon>
        <taxon>Insecta</taxon>
        <taxon>Pterygota</taxon>
        <taxon>Neoptera</taxon>
        <taxon>Endopterygota</taxon>
        <taxon>Lepidoptera</taxon>
        <taxon>Glossata</taxon>
        <taxon>Ditrysia</taxon>
        <taxon>Pyraloidea</taxon>
        <taxon>Crambidae</taxon>
        <taxon>Crambinae</taxon>
        <taxon>Diatraea</taxon>
    </lineage>
</organism>
<accession>A0A9N9RAQ0</accession>
<dbReference type="OrthoDB" id="6617171at2759"/>
<gene>
    <name evidence="2" type="ORF">DIATSA_LOCUS10110</name>
</gene>
<feature type="transmembrane region" description="Helical" evidence="1">
    <location>
        <begin position="6"/>
        <end position="27"/>
    </location>
</feature>
<keyword evidence="1" id="KW-1133">Transmembrane helix</keyword>
<sequence length="112" mass="12887">MSRYQTFYLIIILCIVVARYECVYVYSSFWAPLFNPRILNYKVDSTFDPEAGKKYRESYVKNYGVRGEKLIVDLGNGKGPSDVPLDKDIGAVKFYFTYPGAQQDNAVNNHDH</sequence>